<proteinExistence type="predicted"/>
<reference evidence="1" key="1">
    <citation type="submission" date="2020-11" db="EMBL/GenBank/DDBJ databases">
        <title>Halonatronomonas betainensis gen. nov., sp. nov. a novel haloalkaliphilic representative of the family Halanaerobiacae capable of betaine degradation.</title>
        <authorList>
            <person name="Boltyanskaya Y."/>
            <person name="Kevbrin V."/>
            <person name="Detkova E."/>
            <person name="Grouzdev D.S."/>
            <person name="Koziaeva V."/>
            <person name="Zhilina T."/>
        </authorList>
    </citation>
    <scope>NUCLEOTIDE SEQUENCE</scope>
    <source>
        <strain evidence="1">Z-7014</strain>
    </source>
</reference>
<keyword evidence="2" id="KW-1185">Reference proteome</keyword>
<comment type="caution">
    <text evidence="1">The sequence shown here is derived from an EMBL/GenBank/DDBJ whole genome shotgun (WGS) entry which is preliminary data.</text>
</comment>
<evidence type="ECO:0000313" key="2">
    <source>
        <dbReference type="Proteomes" id="UP000621436"/>
    </source>
</evidence>
<evidence type="ECO:0000313" key="1">
    <source>
        <dbReference type="EMBL" id="MBF8436086.1"/>
    </source>
</evidence>
<sequence length="61" mass="6721">MGAIRFSNSICYKCFHVNEDGQSCRAFPDGIPGEILTGEVKHTDPYEGDNGIQFELNKSAL</sequence>
<dbReference type="Proteomes" id="UP000621436">
    <property type="component" value="Unassembled WGS sequence"/>
</dbReference>
<dbReference type="RefSeq" id="WP_270452849.1">
    <property type="nucleotide sequence ID" value="NZ_JADPIE010000002.1"/>
</dbReference>
<organism evidence="1 2">
    <name type="scientific">Halonatronomonas betaini</name>
    <dbReference type="NCBI Taxonomy" id="2778430"/>
    <lineage>
        <taxon>Bacteria</taxon>
        <taxon>Bacillati</taxon>
        <taxon>Bacillota</taxon>
        <taxon>Clostridia</taxon>
        <taxon>Halanaerobiales</taxon>
        <taxon>Halarsenatibacteraceae</taxon>
        <taxon>Halonatronomonas</taxon>
    </lineage>
</organism>
<accession>A0A931AQR0</accession>
<gene>
    <name evidence="1" type="ORF">I0Q91_03260</name>
</gene>
<dbReference type="AlphaFoldDB" id="A0A931AQR0"/>
<name>A0A931AQR0_9FIRM</name>
<protein>
    <submittedName>
        <fullName evidence="1">Uncharacterized protein</fullName>
    </submittedName>
</protein>
<dbReference type="EMBL" id="JADPIE010000002">
    <property type="protein sequence ID" value="MBF8436086.1"/>
    <property type="molecule type" value="Genomic_DNA"/>
</dbReference>